<reference evidence="7" key="1">
    <citation type="submission" date="2022-10" db="EMBL/GenBank/DDBJ databases">
        <title>Tapping the CABI collections for fungal endophytes: first genome assemblies for Collariella, Neodidymelliopsis, Ascochyta clinopodiicola, Didymella pomorum, Didymosphaeria variabile, Neocosmospora piperis and Neocucurbitaria cava.</title>
        <authorList>
            <person name="Hill R."/>
        </authorList>
    </citation>
    <scope>NUCLEOTIDE SEQUENCE</scope>
    <source>
        <strain evidence="7">IMI 366586</strain>
    </source>
</reference>
<keyword evidence="8" id="KW-1185">Reference proteome</keyword>
<organism evidence="7 8">
    <name type="scientific">Fusarium piperis</name>
    <dbReference type="NCBI Taxonomy" id="1435070"/>
    <lineage>
        <taxon>Eukaryota</taxon>
        <taxon>Fungi</taxon>
        <taxon>Dikarya</taxon>
        <taxon>Ascomycota</taxon>
        <taxon>Pezizomycotina</taxon>
        <taxon>Sordariomycetes</taxon>
        <taxon>Hypocreomycetidae</taxon>
        <taxon>Hypocreales</taxon>
        <taxon>Nectriaceae</taxon>
        <taxon>Fusarium</taxon>
        <taxon>Fusarium solani species complex</taxon>
    </lineage>
</organism>
<dbReference type="Proteomes" id="UP001140502">
    <property type="component" value="Unassembled WGS sequence"/>
</dbReference>
<dbReference type="InterPro" id="IPR050628">
    <property type="entry name" value="SNF2_RAD54_helicase_TF"/>
</dbReference>
<keyword evidence="1" id="KW-0547">Nucleotide-binding</keyword>
<accession>A0A9W8TB65</accession>
<comment type="caution">
    <text evidence="7">The sequence shown here is derived from an EMBL/GenBank/DDBJ whole genome shotgun (WGS) entry which is preliminary data.</text>
</comment>
<evidence type="ECO:0008006" key="9">
    <source>
        <dbReference type="Google" id="ProtNLM"/>
    </source>
</evidence>
<dbReference type="GO" id="GO:0016787">
    <property type="term" value="F:hydrolase activity"/>
    <property type="evidence" value="ECO:0007669"/>
    <property type="project" value="UniProtKB-KW"/>
</dbReference>
<evidence type="ECO:0000256" key="3">
    <source>
        <dbReference type="ARBA" id="ARBA00022840"/>
    </source>
</evidence>
<dbReference type="GO" id="GO:0006281">
    <property type="term" value="P:DNA repair"/>
    <property type="evidence" value="ECO:0007669"/>
    <property type="project" value="TreeGrafter"/>
</dbReference>
<feature type="region of interest" description="Disordered" evidence="4">
    <location>
        <begin position="1279"/>
        <end position="1374"/>
    </location>
</feature>
<dbReference type="SMART" id="SM00490">
    <property type="entry name" value="HELICc"/>
    <property type="match status" value="1"/>
</dbReference>
<dbReference type="Gene3D" id="3.40.50.10810">
    <property type="entry name" value="Tandem AAA-ATPase domain"/>
    <property type="match status" value="2"/>
</dbReference>
<evidence type="ECO:0000259" key="5">
    <source>
        <dbReference type="SMART" id="SM00487"/>
    </source>
</evidence>
<proteinExistence type="predicted"/>
<evidence type="ECO:0000256" key="1">
    <source>
        <dbReference type="ARBA" id="ARBA00022741"/>
    </source>
</evidence>
<feature type="domain" description="Helicase ATP-binding" evidence="5">
    <location>
        <begin position="373"/>
        <end position="690"/>
    </location>
</feature>
<dbReference type="GO" id="GO:0008094">
    <property type="term" value="F:ATP-dependent activity, acting on DNA"/>
    <property type="evidence" value="ECO:0007669"/>
    <property type="project" value="TreeGrafter"/>
</dbReference>
<name>A0A9W8TB65_9HYPO</name>
<dbReference type="Pfam" id="PF00176">
    <property type="entry name" value="SNF2-rel_dom"/>
    <property type="match status" value="1"/>
</dbReference>
<evidence type="ECO:0000313" key="7">
    <source>
        <dbReference type="EMBL" id="KAJ4307520.1"/>
    </source>
</evidence>
<dbReference type="EMBL" id="JAPEUR010000722">
    <property type="protein sequence ID" value="KAJ4307520.1"/>
    <property type="molecule type" value="Genomic_DNA"/>
</dbReference>
<keyword evidence="2" id="KW-0378">Hydrolase</keyword>
<dbReference type="SUPFAM" id="SSF52540">
    <property type="entry name" value="P-loop containing nucleoside triphosphate hydrolases"/>
    <property type="match status" value="2"/>
</dbReference>
<dbReference type="InterPro" id="IPR001650">
    <property type="entry name" value="Helicase_C-like"/>
</dbReference>
<dbReference type="PANTHER" id="PTHR45626">
    <property type="entry name" value="TRANSCRIPTION TERMINATION FACTOR 2-RELATED"/>
    <property type="match status" value="1"/>
</dbReference>
<dbReference type="GO" id="GO:0005524">
    <property type="term" value="F:ATP binding"/>
    <property type="evidence" value="ECO:0007669"/>
    <property type="project" value="UniProtKB-KW"/>
</dbReference>
<evidence type="ECO:0000256" key="4">
    <source>
        <dbReference type="SAM" id="MobiDB-lite"/>
    </source>
</evidence>
<feature type="compositionally biased region" description="Acidic residues" evidence="4">
    <location>
        <begin position="1308"/>
        <end position="1323"/>
    </location>
</feature>
<evidence type="ECO:0000256" key="2">
    <source>
        <dbReference type="ARBA" id="ARBA00022801"/>
    </source>
</evidence>
<dbReference type="InterPro" id="IPR038718">
    <property type="entry name" value="SNF2-like_sf"/>
</dbReference>
<evidence type="ECO:0000259" key="6">
    <source>
        <dbReference type="SMART" id="SM00490"/>
    </source>
</evidence>
<dbReference type="InterPro" id="IPR000330">
    <property type="entry name" value="SNF2_N"/>
</dbReference>
<gene>
    <name evidence="7" type="ORF">N0V84_012674</name>
</gene>
<evidence type="ECO:0000313" key="8">
    <source>
        <dbReference type="Proteomes" id="UP001140502"/>
    </source>
</evidence>
<dbReference type="InterPro" id="IPR027417">
    <property type="entry name" value="P-loop_NTPase"/>
</dbReference>
<feature type="domain" description="Helicase C-terminal" evidence="6">
    <location>
        <begin position="1015"/>
        <end position="1100"/>
    </location>
</feature>
<sequence>MPRPIDVIRLFCSSHPVRQMVDMIIRHCHRPVFLPIFNNFVGVDVKNPENQPNPAAMILAHAAQILLFAPTSWDEDIIYSRQLDDYEHRYPIAHGPGTELTIGDMFSLEDLNRAVYLVYSFQNRRNGRTNLLNDKPTKSRGNTKWAGYHDPAWKPDQDVAEGSDRLIDMITEDQLDVEMARIATQEQEYRLEQDALNAQVIGRPPPADTRPPPLNDIDAIDFHEQILTTMGSTNLAHKLSEMAEATEAEEMPIMTLARRKQIIALLKQKHGMGDPMELAEKINDTLTPVEHMVDGQLLDDYISSVRADEDMIEYAKNHPGQMDELTEQLRKQASLEFFMASLQPTTNHNLDDICEKFGLTKSPDIRLYTNRPEIQSLKPHQVIDAAAINDRRETPERHTFLSNTMGTGKTRTYLLAISMAARRLAEKQLAGQDVEFRPSILITPVNSLGQTYFEAKECFPDLNIVVFYGQRATFIDKGANVLNTSGLLNYMANLDPKDSQTARTIVITSYTTLSSRFQSRHDQLFVFKKDKAPPSIAKARLKEEKLTEARSKATYEEAELGEGDSGEQNEDTTILPNGRQRKVPRYSSDRVSLDDIIFVDNPKVANGNLVTYSLKNDDVSALKFEFLVVDEAHIAKKFDGSYNNVFRHFKWSTLLWVTGTPLSSSLRDLISPLSLMWRATGIQWDPHTDKMGWLPGLYRPDYDPFLEDNDFGEDRITKGILHPSYNEIDPSAVLLKESWRSDKSRLWMLHPDIYRAAGFRHHWGSNLAAWVVRNIFERMHIRRTMRSSVTLPDGTKTYPAIDLKGFNMWLTELRFGRDRAPDVKRRGKAQARDLFVSGGDGGDVLSSSSSGPASSQFIESASAEANINFGVHRAANLGAFDYHNVKILEEKSPMVRGKKDHILSAARELLSNDGPLTDKQVEKLKALQNRTHEPVVGIDHVNRLIHRDINGGLTYLYHIARVDPNTLAPADRASMLYWVCAESPILIYTIDLLNQYVSDQKKRVLLFVDTPWIQCVTVAILTLAGFNVLTIRSCDKAAERNAAIHEWNNPNANCEVFVANVNTMATGVNMHHCCNTGIFMSFHLNMQVNLQCAGRLTRIGQKELVNWHMLKVADSYHDNMERLSVVKWGPQLSAEMRLPVWIEDELREIIIFETIKTYFRTEFNRYSWVVLRDLFGHDFDYHDQRARRLGHLFSIIAKIISHCTEDKDFWIQNTPFLLLACLRLVSGNQDLDDWHTLLQHDAETLARQFIPPLRDAFTAIKVKLEKDPEMKVEQKKLRRMVEHRKKQAPSDLIEANGDGSDNEHTDTEDNEDPADTYDAPEDNEPVKPDTSRRALSKGKGKAPVRAPAKSQAKKRSRAPATEEAGESSKRVRHD</sequence>
<dbReference type="Pfam" id="PF00271">
    <property type="entry name" value="Helicase_C"/>
    <property type="match status" value="1"/>
</dbReference>
<dbReference type="Gene3D" id="3.40.50.300">
    <property type="entry name" value="P-loop containing nucleotide triphosphate hydrolases"/>
    <property type="match status" value="1"/>
</dbReference>
<dbReference type="InterPro" id="IPR014001">
    <property type="entry name" value="Helicase_ATP-bd"/>
</dbReference>
<protein>
    <recommendedName>
        <fullName evidence="9">Helicase ATP-binding domain-containing protein</fullName>
    </recommendedName>
</protein>
<feature type="compositionally biased region" description="Acidic residues" evidence="4">
    <location>
        <begin position="556"/>
        <end position="570"/>
    </location>
</feature>
<dbReference type="OrthoDB" id="4986691at2759"/>
<dbReference type="SMART" id="SM00487">
    <property type="entry name" value="DEXDc"/>
    <property type="match status" value="1"/>
</dbReference>
<dbReference type="GO" id="GO:0005634">
    <property type="term" value="C:nucleus"/>
    <property type="evidence" value="ECO:0007669"/>
    <property type="project" value="TreeGrafter"/>
</dbReference>
<feature type="region of interest" description="Disordered" evidence="4">
    <location>
        <begin position="129"/>
        <end position="154"/>
    </location>
</feature>
<feature type="region of interest" description="Disordered" evidence="4">
    <location>
        <begin position="550"/>
        <end position="575"/>
    </location>
</feature>
<keyword evidence="3" id="KW-0067">ATP-binding</keyword>